<dbReference type="InterPro" id="IPR013122">
    <property type="entry name" value="PKD1_2_channel"/>
</dbReference>
<evidence type="ECO:0000256" key="7">
    <source>
        <dbReference type="ARBA" id="ARBA00023180"/>
    </source>
</evidence>
<evidence type="ECO:0000256" key="6">
    <source>
        <dbReference type="ARBA" id="ARBA00023136"/>
    </source>
</evidence>
<dbReference type="GO" id="GO:0005509">
    <property type="term" value="F:calcium ion binding"/>
    <property type="evidence" value="ECO:0007669"/>
    <property type="project" value="InterPro"/>
</dbReference>
<keyword evidence="7" id="KW-0325">Glycoprotein</keyword>
<accession>K1PJX8</accession>
<dbReference type="PANTHER" id="PTHR10877:SF194">
    <property type="entry name" value="LOCATION OF VULVA DEFECTIVE 1"/>
    <property type="match status" value="1"/>
</dbReference>
<evidence type="ECO:0000256" key="8">
    <source>
        <dbReference type="PIRSR" id="PIRSR603915-2"/>
    </source>
</evidence>
<dbReference type="GO" id="GO:0016020">
    <property type="term" value="C:membrane"/>
    <property type="evidence" value="ECO:0007669"/>
    <property type="project" value="UniProtKB-SubCell"/>
</dbReference>
<dbReference type="AlphaFoldDB" id="K1PJX8"/>
<sequence length="1162" mass="134266">MENTIALGERLFLNGLHVLEIMIRKVSGNNVSNTNDPFFAGLYQRNNSEHHYSYLTISVLPMSDLNYTVCRCTGNTFSSSFYIPPNVINFLTVWGKFDASNASVYGTLIGVFIIYLVAVIFLRRQDRKDVDQEFSTTSVNKFFFGTTEPLGDLLYIRIWHDNSGPSGYQSWFLGKVIIDDLQTKKRYFFYCNKWIAIDDGDCTLDRIIPVSAPNLISLKKRLSDETQTQITEHHLWLSLFFRPRQSKFTRVQRISCLLALSCLTMISNAMFFRSSSENQNVDQVKFGFLRISSSTLYVSCIGILISTLPVLFASHVFRHINNDIKTKQKSSKSKHINRPYKSNDISVSLSDVDTDVFQQEDGKFPHWIYYLAWIILTMSVLSSCFFLILYSMEWGSTKSEEWLSSFVFSLVESLVVFDPMKVLIIVISFSTLLTNWYQERAPNINLRKLRKISLISKGYKETNISDLTNYVLPTYDLISEEERANLRKICQEKSKAKSALRNIIFFTLYIIAIYLISYFERDKRSFHIKQNLDNYLMFGEKGPSAITDKKGFYTWLNETFIPTYYPVSNYASKPLTVVDRQWFQDMASIRVGPARLRQVRMKSGSCKYSKLVGTYPCIETYSELNEDQSLYCLEWKSFNESICGTNDYKNRFYTADSWKYTKASDIWGITRMGEYNTYSGGGYILKFVKNRANAYLLLKELVEHDWIDRKTRAVFLEFTMYNPNVNLFVYAMLLTEFPEVGGVVTWTDIQAFKPILNFSSLGFGLVMAYIIVLCYYIFLLFKILWNCSKFGCITYFKEPWNIVDCISTCLAYSCLVIIVVKMKYTSTAMNMFYEDKLTGANRFINYGHIVIWDNALNIFFAVLVFVSTIQILKILGYNKRFTEILAVITNARKDLLSFGVLLAILLIAFVFLAYLLFGSRLENYKSIYITCGSLANTFIGKNKLDPLVIASPLTAQFFYMTYVFFVIMFMLTIFLSILNNSISAVRADTAMTLDSLGILYIVKDVFRRFHEKFLKFKKNVKYEKSEEPTVKKEINAVNVMTLIRDIVTIYGNKELMLKEKSNDNVEEKCTQNYSSSLKLDSCDCHDLQKVVEAKLGTEYNRNCTSMNTFMDQLNNEIHENWKNVQVILPGPKRAKNPNSGGYIQVSRGTRKGYRIRGPVQDN</sequence>
<proteinExistence type="inferred from homology"/>
<dbReference type="Pfam" id="PF20519">
    <property type="entry name" value="Polycystin_dom"/>
    <property type="match status" value="1"/>
</dbReference>
<gene>
    <name evidence="10" type="ORF">CGI_10003097</name>
</gene>
<dbReference type="InterPro" id="IPR001024">
    <property type="entry name" value="PLAT/LH2_dom"/>
</dbReference>
<evidence type="ECO:0000256" key="9">
    <source>
        <dbReference type="PROSITE-ProRule" id="PRU00152"/>
    </source>
</evidence>
<comment type="subcellular location">
    <subcellularLocation>
        <location evidence="1">Membrane</location>
        <topology evidence="1">Multi-pass membrane protein</topology>
    </subcellularLocation>
</comment>
<keyword evidence="6" id="KW-0472">Membrane</keyword>
<feature type="disulfide bond" evidence="8">
    <location>
        <begin position="606"/>
        <end position="617"/>
    </location>
</feature>
<dbReference type="InterPro" id="IPR003915">
    <property type="entry name" value="PKD_2"/>
</dbReference>
<evidence type="ECO:0000256" key="4">
    <source>
        <dbReference type="ARBA" id="ARBA00022729"/>
    </source>
</evidence>
<dbReference type="GO" id="GO:0005262">
    <property type="term" value="F:calcium channel activity"/>
    <property type="evidence" value="ECO:0007669"/>
    <property type="project" value="TreeGrafter"/>
</dbReference>
<name>K1PJX8_MAGGI</name>
<comment type="caution">
    <text evidence="9">Lacks conserved residue(s) required for the propagation of feature annotation.</text>
</comment>
<dbReference type="EMBL" id="JH818248">
    <property type="protein sequence ID" value="EKC21933.1"/>
    <property type="molecule type" value="Genomic_DNA"/>
</dbReference>
<dbReference type="GO" id="GO:0050982">
    <property type="term" value="P:detection of mechanical stimulus"/>
    <property type="evidence" value="ECO:0007669"/>
    <property type="project" value="TreeGrafter"/>
</dbReference>
<reference evidence="10" key="1">
    <citation type="journal article" date="2012" name="Nature">
        <title>The oyster genome reveals stress adaptation and complexity of shell formation.</title>
        <authorList>
            <person name="Zhang G."/>
            <person name="Fang X."/>
            <person name="Guo X."/>
            <person name="Li L."/>
            <person name="Luo R."/>
            <person name="Xu F."/>
            <person name="Yang P."/>
            <person name="Zhang L."/>
            <person name="Wang X."/>
            <person name="Qi H."/>
            <person name="Xiong Z."/>
            <person name="Que H."/>
            <person name="Xie Y."/>
            <person name="Holland P.W."/>
            <person name="Paps J."/>
            <person name="Zhu Y."/>
            <person name="Wu F."/>
            <person name="Chen Y."/>
            <person name="Wang J."/>
            <person name="Peng C."/>
            <person name="Meng J."/>
            <person name="Yang L."/>
            <person name="Liu J."/>
            <person name="Wen B."/>
            <person name="Zhang N."/>
            <person name="Huang Z."/>
            <person name="Zhu Q."/>
            <person name="Feng Y."/>
            <person name="Mount A."/>
            <person name="Hedgecock D."/>
            <person name="Xu Z."/>
            <person name="Liu Y."/>
            <person name="Domazet-Loso T."/>
            <person name="Du Y."/>
            <person name="Sun X."/>
            <person name="Zhang S."/>
            <person name="Liu B."/>
            <person name="Cheng P."/>
            <person name="Jiang X."/>
            <person name="Li J."/>
            <person name="Fan D."/>
            <person name="Wang W."/>
            <person name="Fu W."/>
            <person name="Wang T."/>
            <person name="Wang B."/>
            <person name="Zhang J."/>
            <person name="Peng Z."/>
            <person name="Li Y."/>
            <person name="Li N."/>
            <person name="Wang J."/>
            <person name="Chen M."/>
            <person name="He Y."/>
            <person name="Tan F."/>
            <person name="Song X."/>
            <person name="Zheng Q."/>
            <person name="Huang R."/>
            <person name="Yang H."/>
            <person name="Du X."/>
            <person name="Chen L."/>
            <person name="Yang M."/>
            <person name="Gaffney P.M."/>
            <person name="Wang S."/>
            <person name="Luo L."/>
            <person name="She Z."/>
            <person name="Ming Y."/>
            <person name="Huang W."/>
            <person name="Zhang S."/>
            <person name="Huang B."/>
            <person name="Zhang Y."/>
            <person name="Qu T."/>
            <person name="Ni P."/>
            <person name="Miao G."/>
            <person name="Wang J."/>
            <person name="Wang Q."/>
            <person name="Steinberg C.E."/>
            <person name="Wang H."/>
            <person name="Li N."/>
            <person name="Qian L."/>
            <person name="Zhang G."/>
            <person name="Li Y."/>
            <person name="Yang H."/>
            <person name="Liu X."/>
            <person name="Wang J."/>
            <person name="Yin Y."/>
            <person name="Wang J."/>
        </authorList>
    </citation>
    <scope>NUCLEOTIDE SEQUENCE [LARGE SCALE GENOMIC DNA]</scope>
    <source>
        <strain evidence="10">05x7-T-G4-1.051#20</strain>
    </source>
</reference>
<keyword evidence="5" id="KW-1133">Transmembrane helix</keyword>
<dbReference type="Pfam" id="PF01477">
    <property type="entry name" value="PLAT"/>
    <property type="match status" value="1"/>
</dbReference>
<dbReference type="InterPro" id="IPR036392">
    <property type="entry name" value="PLAT/LH2_dom_sf"/>
</dbReference>
<keyword evidence="4" id="KW-0732">Signal</keyword>
<evidence type="ECO:0000256" key="1">
    <source>
        <dbReference type="ARBA" id="ARBA00004141"/>
    </source>
</evidence>
<evidence type="ECO:0000313" key="10">
    <source>
        <dbReference type="EMBL" id="EKC21933.1"/>
    </source>
</evidence>
<evidence type="ECO:0000256" key="3">
    <source>
        <dbReference type="ARBA" id="ARBA00022692"/>
    </source>
</evidence>
<dbReference type="InterPro" id="IPR046791">
    <property type="entry name" value="Polycystin_dom"/>
</dbReference>
<protein>
    <submittedName>
        <fullName evidence="10">Polycystic kidney disease protein 1-like 2</fullName>
    </submittedName>
</protein>
<dbReference type="Gene3D" id="2.60.60.20">
    <property type="entry name" value="PLAT/LH2 domain"/>
    <property type="match status" value="1"/>
</dbReference>
<dbReference type="PRINTS" id="PR01433">
    <property type="entry name" value="POLYCYSTIN2"/>
</dbReference>
<organism evidence="10">
    <name type="scientific">Magallana gigas</name>
    <name type="common">Pacific oyster</name>
    <name type="synonym">Crassostrea gigas</name>
    <dbReference type="NCBI Taxonomy" id="29159"/>
    <lineage>
        <taxon>Eukaryota</taxon>
        <taxon>Metazoa</taxon>
        <taxon>Spiralia</taxon>
        <taxon>Lophotrochozoa</taxon>
        <taxon>Mollusca</taxon>
        <taxon>Bivalvia</taxon>
        <taxon>Autobranchia</taxon>
        <taxon>Pteriomorphia</taxon>
        <taxon>Ostreida</taxon>
        <taxon>Ostreoidea</taxon>
        <taxon>Ostreidae</taxon>
        <taxon>Magallana</taxon>
    </lineage>
</organism>
<dbReference type="InParanoid" id="K1PJX8"/>
<dbReference type="FunCoup" id="K1PJX8">
    <property type="interactions" value="113"/>
</dbReference>
<dbReference type="Pfam" id="PF08016">
    <property type="entry name" value="PKD_channel"/>
    <property type="match status" value="1"/>
</dbReference>
<dbReference type="PROSITE" id="PS50095">
    <property type="entry name" value="PLAT"/>
    <property type="match status" value="1"/>
</dbReference>
<dbReference type="PANTHER" id="PTHR10877">
    <property type="entry name" value="POLYCYSTIN FAMILY MEMBER"/>
    <property type="match status" value="1"/>
</dbReference>
<dbReference type="HOGENOM" id="CLU_003147_0_0_1"/>
<evidence type="ECO:0000256" key="5">
    <source>
        <dbReference type="ARBA" id="ARBA00022989"/>
    </source>
</evidence>
<comment type="similarity">
    <text evidence="2">Belongs to the polycystin family.</text>
</comment>
<keyword evidence="3" id="KW-0812">Transmembrane</keyword>
<dbReference type="InterPro" id="IPR051223">
    <property type="entry name" value="Polycystin"/>
</dbReference>
<evidence type="ECO:0000256" key="2">
    <source>
        <dbReference type="ARBA" id="ARBA00007200"/>
    </source>
</evidence>
<dbReference type="SUPFAM" id="SSF49723">
    <property type="entry name" value="Lipase/lipooxygenase domain (PLAT/LH2 domain)"/>
    <property type="match status" value="1"/>
</dbReference>